<protein>
    <submittedName>
        <fullName evidence="6">LysR family transcriptional regulator</fullName>
    </submittedName>
</protein>
<evidence type="ECO:0000256" key="2">
    <source>
        <dbReference type="ARBA" id="ARBA00023015"/>
    </source>
</evidence>
<dbReference type="SUPFAM" id="SSF46785">
    <property type="entry name" value="Winged helix' DNA-binding domain"/>
    <property type="match status" value="1"/>
</dbReference>
<dbReference type="AlphaFoldDB" id="A0A9X1NNL9"/>
<sequence>MPQRTQVLSANMFSFEQLRGFVTVAEELHFGRAAARLSMTQPPLSRLVQKLEREVGVRLFDRDSRGVRLTKAGEAFYGEARRLLALAETAPELARRISAGSAGTLRVGFTGGAGYGVLPRLLNHLSEQLPDLELELFELVSRDQIEAVQAHEIDLGLARPPFDTAVFGHRLLMREGLMVAVPDAHPLTGLKRPLRPEDLASEPLIMHSDAKARYFYDLVVGLLPVRHDNVVHSVSQILTMVWLVQGGRGVALVPQSTQLIHADGVRFLPFATPTPKPVELHLLWAHDSQNPALAVALKALEDLKF</sequence>
<dbReference type="InterPro" id="IPR036388">
    <property type="entry name" value="WH-like_DNA-bd_sf"/>
</dbReference>
<organism evidence="6 7">
    <name type="scientific">Kineosporia babensis</name>
    <dbReference type="NCBI Taxonomy" id="499548"/>
    <lineage>
        <taxon>Bacteria</taxon>
        <taxon>Bacillati</taxon>
        <taxon>Actinomycetota</taxon>
        <taxon>Actinomycetes</taxon>
        <taxon>Kineosporiales</taxon>
        <taxon>Kineosporiaceae</taxon>
        <taxon>Kineosporia</taxon>
    </lineage>
</organism>
<keyword evidence="3" id="KW-0238">DNA-binding</keyword>
<feature type="domain" description="HTH lysR-type" evidence="5">
    <location>
        <begin position="13"/>
        <end position="70"/>
    </location>
</feature>
<dbReference type="Gene3D" id="3.40.190.10">
    <property type="entry name" value="Periplasmic binding protein-like II"/>
    <property type="match status" value="2"/>
</dbReference>
<gene>
    <name evidence="6" type="ORF">LR394_36675</name>
</gene>
<keyword evidence="4" id="KW-0804">Transcription</keyword>
<dbReference type="PRINTS" id="PR00039">
    <property type="entry name" value="HTHLYSR"/>
</dbReference>
<comment type="similarity">
    <text evidence="1">Belongs to the LysR transcriptional regulatory family.</text>
</comment>
<evidence type="ECO:0000313" key="6">
    <source>
        <dbReference type="EMBL" id="MCD5316446.1"/>
    </source>
</evidence>
<accession>A0A9X1NNL9</accession>
<dbReference type="GO" id="GO:0003700">
    <property type="term" value="F:DNA-binding transcription factor activity"/>
    <property type="evidence" value="ECO:0007669"/>
    <property type="project" value="InterPro"/>
</dbReference>
<comment type="caution">
    <text evidence="6">The sequence shown here is derived from an EMBL/GenBank/DDBJ whole genome shotgun (WGS) entry which is preliminary data.</text>
</comment>
<dbReference type="SUPFAM" id="SSF53850">
    <property type="entry name" value="Periplasmic binding protein-like II"/>
    <property type="match status" value="1"/>
</dbReference>
<dbReference type="PANTHER" id="PTHR30346:SF0">
    <property type="entry name" value="HCA OPERON TRANSCRIPTIONAL ACTIVATOR HCAR"/>
    <property type="match status" value="1"/>
</dbReference>
<dbReference type="Pfam" id="PF03466">
    <property type="entry name" value="LysR_substrate"/>
    <property type="match status" value="1"/>
</dbReference>
<evidence type="ECO:0000259" key="5">
    <source>
        <dbReference type="PROSITE" id="PS50931"/>
    </source>
</evidence>
<evidence type="ECO:0000313" key="7">
    <source>
        <dbReference type="Proteomes" id="UP001138997"/>
    </source>
</evidence>
<evidence type="ECO:0000256" key="3">
    <source>
        <dbReference type="ARBA" id="ARBA00023125"/>
    </source>
</evidence>
<dbReference type="InterPro" id="IPR036390">
    <property type="entry name" value="WH_DNA-bd_sf"/>
</dbReference>
<dbReference type="PANTHER" id="PTHR30346">
    <property type="entry name" value="TRANSCRIPTIONAL DUAL REGULATOR HCAR-RELATED"/>
    <property type="match status" value="1"/>
</dbReference>
<dbReference type="Proteomes" id="UP001138997">
    <property type="component" value="Unassembled WGS sequence"/>
</dbReference>
<dbReference type="InterPro" id="IPR005119">
    <property type="entry name" value="LysR_subst-bd"/>
</dbReference>
<evidence type="ECO:0000256" key="1">
    <source>
        <dbReference type="ARBA" id="ARBA00009437"/>
    </source>
</evidence>
<dbReference type="GO" id="GO:0032993">
    <property type="term" value="C:protein-DNA complex"/>
    <property type="evidence" value="ECO:0007669"/>
    <property type="project" value="TreeGrafter"/>
</dbReference>
<dbReference type="EMBL" id="JAJOMB010000030">
    <property type="protein sequence ID" value="MCD5316446.1"/>
    <property type="molecule type" value="Genomic_DNA"/>
</dbReference>
<dbReference type="GO" id="GO:0003677">
    <property type="term" value="F:DNA binding"/>
    <property type="evidence" value="ECO:0007669"/>
    <property type="project" value="UniProtKB-KW"/>
</dbReference>
<dbReference type="Pfam" id="PF00126">
    <property type="entry name" value="HTH_1"/>
    <property type="match status" value="1"/>
</dbReference>
<keyword evidence="2" id="KW-0805">Transcription regulation</keyword>
<keyword evidence="7" id="KW-1185">Reference proteome</keyword>
<dbReference type="InterPro" id="IPR000847">
    <property type="entry name" value="LysR_HTH_N"/>
</dbReference>
<dbReference type="PROSITE" id="PS50931">
    <property type="entry name" value="HTH_LYSR"/>
    <property type="match status" value="1"/>
</dbReference>
<dbReference type="FunFam" id="1.10.10.10:FF:000001">
    <property type="entry name" value="LysR family transcriptional regulator"/>
    <property type="match status" value="1"/>
</dbReference>
<proteinExistence type="inferred from homology"/>
<dbReference type="Gene3D" id="1.10.10.10">
    <property type="entry name" value="Winged helix-like DNA-binding domain superfamily/Winged helix DNA-binding domain"/>
    <property type="match status" value="1"/>
</dbReference>
<name>A0A9X1NNL9_9ACTN</name>
<evidence type="ECO:0000256" key="4">
    <source>
        <dbReference type="ARBA" id="ARBA00023163"/>
    </source>
</evidence>
<reference evidence="6" key="1">
    <citation type="submission" date="2021-11" db="EMBL/GenBank/DDBJ databases">
        <title>Streptomyces corallinus and Kineosporia corallina sp. nov., two new coral-derived marine actinobacteria.</title>
        <authorList>
            <person name="Buangrab K."/>
            <person name="Sutthacheep M."/>
            <person name="Yeemin T."/>
            <person name="Harunari E."/>
            <person name="Igarashi Y."/>
            <person name="Sripreechasak P."/>
            <person name="Kanchanasin P."/>
            <person name="Tanasupawat S."/>
            <person name="Phongsopitanun W."/>
        </authorList>
    </citation>
    <scope>NUCLEOTIDE SEQUENCE</scope>
    <source>
        <strain evidence="6">JCM 31032</strain>
    </source>
</reference>